<reference evidence="2" key="2">
    <citation type="submission" date="2015-06" db="EMBL/GenBank/DDBJ databases">
        <authorList>
            <person name="Radhakrishnan R."/>
            <person name="Underwood A."/>
            <person name="Al-Shahib A."/>
        </authorList>
    </citation>
    <scope>NUCLEOTIDE SEQUENCE</scope>
    <source>
        <strain evidence="2">P19_London_7_VIM_2_05_10</strain>
    </source>
</reference>
<proteinExistence type="predicted"/>
<name>A0A0G5MC87_PSEAI</name>
<dbReference type="Proteomes" id="UP000045039">
    <property type="component" value="Unassembled WGS sequence"/>
</dbReference>
<reference evidence="3" key="1">
    <citation type="submission" date="2015-06" db="EMBL/GenBank/DDBJ databases">
        <authorList>
            <person name="Radhakrishnan Rajesh"/>
            <person name="Underwood Anthony"/>
            <person name="Al-Shahib Ali"/>
        </authorList>
    </citation>
    <scope>NUCLEOTIDE SEQUENCE [LARGE SCALE GENOMIC DNA]</scope>
    <source>
        <strain evidence="3">P19_London_7_VIM_2_05_10</strain>
    </source>
</reference>
<dbReference type="AlphaFoldDB" id="A0A0G5MC87"/>
<evidence type="ECO:0000313" key="1">
    <source>
        <dbReference type="EMBL" id="ALI59203.1"/>
    </source>
</evidence>
<sequence length="147" mass="16392">MPHGLIATLLLGCGFNLGEGLSWWWAERALRTQYDQLSGQVSPILSARNQALQTNRMATELGRALQHRSQVALLGQVAELLPKDSRLLAWRYRGSELELRIATDSVDPRLYVRRFMESGSFEDVRVEPSQSEGLSLSLVLRTPGEGA</sequence>
<dbReference type="RefSeq" id="WP_010793084.1">
    <property type="nucleotide sequence ID" value="NZ_CAADNE010000131.1"/>
</dbReference>
<dbReference type="EMBL" id="CVVU01000242">
    <property type="protein sequence ID" value="CRP76687.1"/>
    <property type="molecule type" value="Genomic_DNA"/>
</dbReference>
<evidence type="ECO:0000313" key="2">
    <source>
        <dbReference type="EMBL" id="CRP76687.1"/>
    </source>
</evidence>
<gene>
    <name evidence="1" type="ORF">CCBH4851_00502</name>
    <name evidence="2" type="ORF">PAERUG_P19_London_7_VIM_2_05_10_05488</name>
</gene>
<protein>
    <submittedName>
        <fullName evidence="1">Uncharacterized protein</fullName>
    </submittedName>
</protein>
<reference evidence="1" key="3">
    <citation type="submission" date="2015-08" db="EMBL/GenBank/DDBJ databases">
        <title>Pseudomonas aeruginosa strain CCBH4851 chromosome region.</title>
        <authorList>
            <person name="Silveira M.C."/>
            <person name="Carvalho-Assef A.P.D."/>
            <person name="Albano R.M."/>
        </authorList>
    </citation>
    <scope>NUCLEOTIDE SEQUENCE</scope>
    <source>
        <strain evidence="1">CCBH4851</strain>
    </source>
</reference>
<accession>A0A0G5MC87</accession>
<dbReference type="EMBL" id="KT454971">
    <property type="protein sequence ID" value="ALI59203.1"/>
    <property type="molecule type" value="Genomic_DNA"/>
</dbReference>
<evidence type="ECO:0000313" key="3">
    <source>
        <dbReference type="Proteomes" id="UP000045039"/>
    </source>
</evidence>
<dbReference type="PATRIC" id="fig|287.2661.peg.170"/>
<organism evidence="1">
    <name type="scientific">Pseudomonas aeruginosa</name>
    <dbReference type="NCBI Taxonomy" id="287"/>
    <lineage>
        <taxon>Bacteria</taxon>
        <taxon>Pseudomonadati</taxon>
        <taxon>Pseudomonadota</taxon>
        <taxon>Gammaproteobacteria</taxon>
        <taxon>Pseudomonadales</taxon>
        <taxon>Pseudomonadaceae</taxon>
        <taxon>Pseudomonas</taxon>
    </lineage>
</organism>